<organism evidence="2 3">
    <name type="scientific">Diplocloster modestus</name>
    <dbReference type="NCBI Taxonomy" id="2850322"/>
    <lineage>
        <taxon>Bacteria</taxon>
        <taxon>Bacillati</taxon>
        <taxon>Bacillota</taxon>
        <taxon>Clostridia</taxon>
        <taxon>Lachnospirales</taxon>
        <taxon>Lachnospiraceae</taxon>
        <taxon>Diplocloster</taxon>
    </lineage>
</organism>
<dbReference type="RefSeq" id="WP_158349703.1">
    <property type="nucleotide sequence ID" value="NZ_JAHQCX010000002.1"/>
</dbReference>
<dbReference type="NCBIfam" id="TIGR02185">
    <property type="entry name" value="Trep_Strep"/>
    <property type="match status" value="1"/>
</dbReference>
<dbReference type="Proteomes" id="UP001314681">
    <property type="component" value="Unassembled WGS sequence"/>
</dbReference>
<accession>A0ABS6K3G8</accession>
<sequence length="174" mass="18580">MMSAFMLLGGLHPMLWVLMPGLIALFTGIPFLLMCAKVQKPGAVLLMGIITGLIYFVTGQFTVIILITFVIGCGLAELARWGSRYGSFRGNTLAFVFFSLGMVGSPLPIWVMRDSFLSQISEQGMPADYITALEAASSPAMLIVLMVAPVIGAVIGAAITGAMFTKHFRKAGIV</sequence>
<keyword evidence="3" id="KW-1185">Reference proteome</keyword>
<reference evidence="2 3" key="1">
    <citation type="submission" date="2021-06" db="EMBL/GenBank/DDBJ databases">
        <title>Description of novel taxa of the family Lachnospiraceae.</title>
        <authorList>
            <person name="Chaplin A.V."/>
            <person name="Sokolova S.R."/>
            <person name="Pikina A.P."/>
            <person name="Korzhanova M."/>
            <person name="Belova V."/>
            <person name="Korostin D."/>
            <person name="Efimov B.A."/>
        </authorList>
    </citation>
    <scope>NUCLEOTIDE SEQUENCE [LARGE SCALE GENOMIC DNA]</scope>
    <source>
        <strain evidence="2 3">ASD4241</strain>
    </source>
</reference>
<gene>
    <name evidence="2" type="ORF">KTH90_03335</name>
</gene>
<keyword evidence="1" id="KW-0472">Membrane</keyword>
<keyword evidence="1" id="KW-0812">Transmembrane</keyword>
<keyword evidence="1" id="KW-1133">Transmembrane helix</keyword>
<proteinExistence type="predicted"/>
<dbReference type="InterPro" id="IPR011733">
    <property type="entry name" value="CHP02185_IM"/>
</dbReference>
<feature type="transmembrane region" description="Helical" evidence="1">
    <location>
        <begin position="140"/>
        <end position="164"/>
    </location>
</feature>
<evidence type="ECO:0000256" key="1">
    <source>
        <dbReference type="SAM" id="Phobius"/>
    </source>
</evidence>
<protein>
    <submittedName>
        <fullName evidence="2">MptD family putative ECF transporter S component</fullName>
    </submittedName>
</protein>
<comment type="caution">
    <text evidence="2">The sequence shown here is derived from an EMBL/GenBank/DDBJ whole genome shotgun (WGS) entry which is preliminary data.</text>
</comment>
<feature type="transmembrane region" description="Helical" evidence="1">
    <location>
        <begin position="45"/>
        <end position="71"/>
    </location>
</feature>
<dbReference type="EMBL" id="JAHQCX010000002">
    <property type="protein sequence ID" value="MBU9725040.1"/>
    <property type="molecule type" value="Genomic_DNA"/>
</dbReference>
<feature type="transmembrane region" description="Helical" evidence="1">
    <location>
        <begin position="92"/>
        <end position="111"/>
    </location>
</feature>
<dbReference type="Pfam" id="PF09605">
    <property type="entry name" value="Trep_Strep"/>
    <property type="match status" value="1"/>
</dbReference>
<evidence type="ECO:0000313" key="3">
    <source>
        <dbReference type="Proteomes" id="UP001314681"/>
    </source>
</evidence>
<name>A0ABS6K3G8_9FIRM</name>
<evidence type="ECO:0000313" key="2">
    <source>
        <dbReference type="EMBL" id="MBU9725040.1"/>
    </source>
</evidence>